<keyword evidence="3" id="KW-0032">Aminotransferase</keyword>
<dbReference type="InterPro" id="IPR015424">
    <property type="entry name" value="PyrdxlP-dep_Trfase"/>
</dbReference>
<evidence type="ECO:0000256" key="3">
    <source>
        <dbReference type="ARBA" id="ARBA00022576"/>
    </source>
</evidence>
<comment type="similarity">
    <text evidence="2">Belongs to the class-I pyridoxal-phosphate-dependent aminotransferase family.</text>
</comment>
<evidence type="ECO:0000313" key="6">
    <source>
        <dbReference type="EMBL" id="THU89795.1"/>
    </source>
</evidence>
<dbReference type="EMBL" id="ML179356">
    <property type="protein sequence ID" value="THU89795.1"/>
    <property type="molecule type" value="Genomic_DNA"/>
</dbReference>
<dbReference type="PANTHER" id="PTHR42790:SF1">
    <property type="entry name" value="AROMATIC AMINO ACID AMINOTRANSFERASE, HYPOTHETICAL (EUROFUNG)"/>
    <property type="match status" value="1"/>
</dbReference>
<keyword evidence="5" id="KW-0663">Pyridoxal phosphate</keyword>
<dbReference type="SUPFAM" id="SSF53383">
    <property type="entry name" value="PLP-dependent transferases"/>
    <property type="match status" value="1"/>
</dbReference>
<comment type="cofactor">
    <cofactor evidence="1">
        <name>pyridoxal 5'-phosphate</name>
        <dbReference type="ChEBI" id="CHEBI:597326"/>
    </cofactor>
</comment>
<evidence type="ECO:0000313" key="7">
    <source>
        <dbReference type="Proteomes" id="UP000297245"/>
    </source>
</evidence>
<name>A0A4V4HE69_DENBC</name>
<accession>A0A4V4HE69</accession>
<dbReference type="PANTHER" id="PTHR42790">
    <property type="entry name" value="AMINOTRANSFERASE"/>
    <property type="match status" value="1"/>
</dbReference>
<dbReference type="Proteomes" id="UP000297245">
    <property type="component" value="Unassembled WGS sequence"/>
</dbReference>
<evidence type="ECO:0000256" key="5">
    <source>
        <dbReference type="ARBA" id="ARBA00022898"/>
    </source>
</evidence>
<dbReference type="InterPro" id="IPR050859">
    <property type="entry name" value="Class-I_PLP-dep_aminotransf"/>
</dbReference>
<protein>
    <submittedName>
        <fullName evidence="6">PLP-dependent transferase</fullName>
    </submittedName>
</protein>
<dbReference type="GO" id="GO:0008483">
    <property type="term" value="F:transaminase activity"/>
    <property type="evidence" value="ECO:0007669"/>
    <property type="project" value="UniProtKB-KW"/>
</dbReference>
<reference evidence="6 7" key="1">
    <citation type="journal article" date="2019" name="Nat. Ecol. Evol.">
        <title>Megaphylogeny resolves global patterns of mushroom evolution.</title>
        <authorList>
            <person name="Varga T."/>
            <person name="Krizsan K."/>
            <person name="Foldi C."/>
            <person name="Dima B."/>
            <person name="Sanchez-Garcia M."/>
            <person name="Sanchez-Ramirez S."/>
            <person name="Szollosi G.J."/>
            <person name="Szarkandi J.G."/>
            <person name="Papp V."/>
            <person name="Albert L."/>
            <person name="Andreopoulos W."/>
            <person name="Angelini C."/>
            <person name="Antonin V."/>
            <person name="Barry K.W."/>
            <person name="Bougher N.L."/>
            <person name="Buchanan P."/>
            <person name="Buyck B."/>
            <person name="Bense V."/>
            <person name="Catcheside P."/>
            <person name="Chovatia M."/>
            <person name="Cooper J."/>
            <person name="Damon W."/>
            <person name="Desjardin D."/>
            <person name="Finy P."/>
            <person name="Geml J."/>
            <person name="Haridas S."/>
            <person name="Hughes K."/>
            <person name="Justo A."/>
            <person name="Karasinski D."/>
            <person name="Kautmanova I."/>
            <person name="Kiss B."/>
            <person name="Kocsube S."/>
            <person name="Kotiranta H."/>
            <person name="LaButti K.M."/>
            <person name="Lechner B.E."/>
            <person name="Liimatainen K."/>
            <person name="Lipzen A."/>
            <person name="Lukacs Z."/>
            <person name="Mihaltcheva S."/>
            <person name="Morgado L.N."/>
            <person name="Niskanen T."/>
            <person name="Noordeloos M.E."/>
            <person name="Ohm R.A."/>
            <person name="Ortiz-Santana B."/>
            <person name="Ovrebo C."/>
            <person name="Racz N."/>
            <person name="Riley R."/>
            <person name="Savchenko A."/>
            <person name="Shiryaev A."/>
            <person name="Soop K."/>
            <person name="Spirin V."/>
            <person name="Szebenyi C."/>
            <person name="Tomsovsky M."/>
            <person name="Tulloss R.E."/>
            <person name="Uehling J."/>
            <person name="Grigoriev I.V."/>
            <person name="Vagvolgyi C."/>
            <person name="Papp T."/>
            <person name="Martin F.M."/>
            <person name="Miettinen O."/>
            <person name="Hibbett D.S."/>
            <person name="Nagy L.G."/>
        </authorList>
    </citation>
    <scope>NUCLEOTIDE SEQUENCE [LARGE SCALE GENOMIC DNA]</scope>
    <source>
        <strain evidence="6 7">CBS 962.96</strain>
    </source>
</reference>
<keyword evidence="7" id="KW-1185">Reference proteome</keyword>
<dbReference type="Gene3D" id="3.40.640.10">
    <property type="entry name" value="Type I PLP-dependent aspartate aminotransferase-like (Major domain)"/>
    <property type="match status" value="1"/>
</dbReference>
<dbReference type="OrthoDB" id="691673at2759"/>
<organism evidence="6 7">
    <name type="scientific">Dendrothele bispora (strain CBS 962.96)</name>
    <dbReference type="NCBI Taxonomy" id="1314807"/>
    <lineage>
        <taxon>Eukaryota</taxon>
        <taxon>Fungi</taxon>
        <taxon>Dikarya</taxon>
        <taxon>Basidiomycota</taxon>
        <taxon>Agaricomycotina</taxon>
        <taxon>Agaricomycetes</taxon>
        <taxon>Agaricomycetidae</taxon>
        <taxon>Agaricales</taxon>
        <taxon>Agaricales incertae sedis</taxon>
        <taxon>Dendrothele</taxon>
    </lineage>
</organism>
<evidence type="ECO:0000256" key="4">
    <source>
        <dbReference type="ARBA" id="ARBA00022679"/>
    </source>
</evidence>
<proteinExistence type="inferred from homology"/>
<evidence type="ECO:0000256" key="2">
    <source>
        <dbReference type="ARBA" id="ARBA00007441"/>
    </source>
</evidence>
<sequence>MGPGNRLGYFVSNPLFAERLLRATEVTTQAPGGWSQSIIEEHLTSWKHEGLLRWFHGLRNIYKTRRDWLHSLSGLPQMESQMMDYITLPKGYGSDRDAEKKYMFSFSAPKGGMFLWIKLNLKSNPNYHAVKLSGEANPEGVLETKIWMEMIQEKILLAPGSYYIPIVGPNERNKREGGAAFFRLSFSFETQDDMETGVKRMASVFERSWSTEDPSTSN</sequence>
<dbReference type="AlphaFoldDB" id="A0A4V4HE69"/>
<dbReference type="GO" id="GO:1901605">
    <property type="term" value="P:alpha-amino acid metabolic process"/>
    <property type="evidence" value="ECO:0007669"/>
    <property type="project" value="TreeGrafter"/>
</dbReference>
<keyword evidence="4 6" id="KW-0808">Transferase</keyword>
<dbReference type="InterPro" id="IPR015421">
    <property type="entry name" value="PyrdxlP-dep_Trfase_major"/>
</dbReference>
<evidence type="ECO:0000256" key="1">
    <source>
        <dbReference type="ARBA" id="ARBA00001933"/>
    </source>
</evidence>
<gene>
    <name evidence="6" type="ORF">K435DRAFT_864926</name>
</gene>